<evidence type="ECO:0000313" key="3">
    <source>
        <dbReference type="Proteomes" id="UP000663869"/>
    </source>
</evidence>
<comment type="caution">
    <text evidence="2">The sequence shown here is derived from an EMBL/GenBank/DDBJ whole genome shotgun (WGS) entry which is preliminary data.</text>
</comment>
<dbReference type="EMBL" id="CAJNYU010003304">
    <property type="protein sequence ID" value="CAF3659243.1"/>
    <property type="molecule type" value="Genomic_DNA"/>
</dbReference>
<organism evidence="2 3">
    <name type="scientific">Rotaria socialis</name>
    <dbReference type="NCBI Taxonomy" id="392032"/>
    <lineage>
        <taxon>Eukaryota</taxon>
        <taxon>Metazoa</taxon>
        <taxon>Spiralia</taxon>
        <taxon>Gnathifera</taxon>
        <taxon>Rotifera</taxon>
        <taxon>Eurotatoria</taxon>
        <taxon>Bdelloidea</taxon>
        <taxon>Philodinida</taxon>
        <taxon>Philodinidae</taxon>
        <taxon>Rotaria</taxon>
    </lineage>
</organism>
<feature type="compositionally biased region" description="Polar residues" evidence="1">
    <location>
        <begin position="1"/>
        <end position="14"/>
    </location>
</feature>
<accession>A0A818S6W7</accession>
<feature type="non-terminal residue" evidence="2">
    <location>
        <position position="1"/>
    </location>
</feature>
<evidence type="ECO:0000256" key="1">
    <source>
        <dbReference type="SAM" id="MobiDB-lite"/>
    </source>
</evidence>
<sequence length="132" mass="14955">MDDTVEQNGANQGESAEERTSTTYETYNIQRDSINNTISRYDQDTDHSRNQYASYGTIGATGSFINNPPIRTNGAEETNRYLQRSAHDVFWDPNPQVIHKETTGFPVTAEQRVILRCLQPPPLPPPEVMKQI</sequence>
<proteinExistence type="predicted"/>
<feature type="region of interest" description="Disordered" evidence="1">
    <location>
        <begin position="1"/>
        <end position="28"/>
    </location>
</feature>
<reference evidence="2" key="1">
    <citation type="submission" date="2021-02" db="EMBL/GenBank/DDBJ databases">
        <authorList>
            <person name="Nowell W R."/>
        </authorList>
    </citation>
    <scope>NUCLEOTIDE SEQUENCE</scope>
</reference>
<protein>
    <submittedName>
        <fullName evidence="2">Uncharacterized protein</fullName>
    </submittedName>
</protein>
<evidence type="ECO:0000313" key="2">
    <source>
        <dbReference type="EMBL" id="CAF3659243.1"/>
    </source>
</evidence>
<dbReference type="Proteomes" id="UP000663869">
    <property type="component" value="Unassembled WGS sequence"/>
</dbReference>
<gene>
    <name evidence="2" type="ORF">FME351_LOCUS24956</name>
</gene>
<name>A0A818S6W7_9BILA</name>
<dbReference type="AlphaFoldDB" id="A0A818S6W7"/>